<evidence type="ECO:0000313" key="1">
    <source>
        <dbReference type="EMBL" id="MBC9177662.1"/>
    </source>
</evidence>
<protein>
    <submittedName>
        <fullName evidence="1">Uncharacterized protein</fullName>
    </submittedName>
</protein>
<accession>A0ABR7R7Y5</accession>
<keyword evidence="2" id="KW-1185">Reference proteome</keyword>
<evidence type="ECO:0000313" key="2">
    <source>
        <dbReference type="Proteomes" id="UP000603940"/>
    </source>
</evidence>
<dbReference type="Proteomes" id="UP000603940">
    <property type="component" value="Unassembled WGS sequence"/>
</dbReference>
<reference evidence="1 2" key="1">
    <citation type="journal article" date="2009" name="Int. J. Syst. Evol. Microbiol.">
        <title>Transfer of Teichococcus ludipueritiae and Muricoccus roseus to the genus Roseomonas, as Roseomonas ludipueritiae comb. nov. and Roseomonas rosea comb. nov., respectively, and emended description of the genus Roseomonas.</title>
        <authorList>
            <person name="Sanchez-Porro C."/>
            <person name="Gallego V."/>
            <person name="Busse H.J."/>
            <person name="Kampfer P."/>
            <person name="Ventosa A."/>
        </authorList>
    </citation>
    <scope>NUCLEOTIDE SEQUENCE [LARGE SCALE GENOMIC DNA]</scope>
    <source>
        <strain evidence="1 2">DSM 14915</strain>
    </source>
</reference>
<organism evidence="1 2">
    <name type="scientific">Pseudoroseomonas ludipueritiae</name>
    <dbReference type="NCBI Taxonomy" id="198093"/>
    <lineage>
        <taxon>Bacteria</taxon>
        <taxon>Pseudomonadati</taxon>
        <taxon>Pseudomonadota</taxon>
        <taxon>Alphaproteobacteria</taxon>
        <taxon>Acetobacterales</taxon>
        <taxon>Acetobacteraceae</taxon>
        <taxon>Pseudoroseomonas</taxon>
    </lineage>
</organism>
<name>A0ABR7R7Y5_9PROT</name>
<dbReference type="RefSeq" id="WP_187778781.1">
    <property type="nucleotide sequence ID" value="NZ_JACTUZ010000045.1"/>
</dbReference>
<proteinExistence type="predicted"/>
<gene>
    <name evidence="1" type="ORF">IBL25_11995</name>
</gene>
<comment type="caution">
    <text evidence="1">The sequence shown here is derived from an EMBL/GenBank/DDBJ whole genome shotgun (WGS) entry which is preliminary data.</text>
</comment>
<dbReference type="EMBL" id="JACTUZ010000045">
    <property type="protein sequence ID" value="MBC9177662.1"/>
    <property type="molecule type" value="Genomic_DNA"/>
</dbReference>
<sequence>MPVEAHVGSPAGFFFAWTTGLVDRRRGAHFNLLSHGAAVAEAHFAFRLPYGEGV</sequence>